<dbReference type="Pfam" id="PF08386">
    <property type="entry name" value="Abhydrolase_4"/>
    <property type="match status" value="1"/>
</dbReference>
<evidence type="ECO:0000313" key="7">
    <source>
        <dbReference type="Proteomes" id="UP001500037"/>
    </source>
</evidence>
<dbReference type="GO" id="GO:0016787">
    <property type="term" value="F:hydrolase activity"/>
    <property type="evidence" value="ECO:0007669"/>
    <property type="project" value="UniProtKB-KW"/>
</dbReference>
<evidence type="ECO:0000259" key="5">
    <source>
        <dbReference type="Pfam" id="PF08386"/>
    </source>
</evidence>
<dbReference type="InterPro" id="IPR029058">
    <property type="entry name" value="AB_hydrolase_fold"/>
</dbReference>
<dbReference type="PROSITE" id="PS51257">
    <property type="entry name" value="PROKAR_LIPOPROTEIN"/>
    <property type="match status" value="1"/>
</dbReference>
<dbReference type="InterPro" id="IPR051601">
    <property type="entry name" value="Serine_prot/Carboxylest_S33"/>
</dbReference>
<dbReference type="EMBL" id="BAAALF010000202">
    <property type="protein sequence ID" value="GAA1269652.1"/>
    <property type="molecule type" value="Genomic_DNA"/>
</dbReference>
<reference evidence="6 7" key="1">
    <citation type="journal article" date="2019" name="Int. J. Syst. Evol. Microbiol.">
        <title>The Global Catalogue of Microorganisms (GCM) 10K type strain sequencing project: providing services to taxonomists for standard genome sequencing and annotation.</title>
        <authorList>
            <consortium name="The Broad Institute Genomics Platform"/>
            <consortium name="The Broad Institute Genome Sequencing Center for Infectious Disease"/>
            <person name="Wu L."/>
            <person name="Ma J."/>
        </authorList>
    </citation>
    <scope>NUCLEOTIDE SEQUENCE [LARGE SCALE GENOMIC DNA]</scope>
    <source>
        <strain evidence="6 7">JCM 13004</strain>
    </source>
</reference>
<gene>
    <name evidence="6" type="ORF">GCM10009665_67630</name>
</gene>
<dbReference type="PANTHER" id="PTHR43248:SF29">
    <property type="entry name" value="TRIPEPTIDYL AMINOPEPTIDASE"/>
    <property type="match status" value="1"/>
</dbReference>
<feature type="compositionally biased region" description="Low complexity" evidence="4">
    <location>
        <begin position="30"/>
        <end position="60"/>
    </location>
</feature>
<comment type="similarity">
    <text evidence="1">Belongs to the peptidase S33 family.</text>
</comment>
<proteinExistence type="inferred from homology"/>
<keyword evidence="3 6" id="KW-0378">Hydrolase</keyword>
<evidence type="ECO:0000256" key="4">
    <source>
        <dbReference type="SAM" id="MobiDB-lite"/>
    </source>
</evidence>
<dbReference type="RefSeq" id="WP_344445991.1">
    <property type="nucleotide sequence ID" value="NZ_BAAALF010000202.1"/>
</dbReference>
<dbReference type="InterPro" id="IPR013595">
    <property type="entry name" value="Pept_S33_TAP-like_C"/>
</dbReference>
<dbReference type="Proteomes" id="UP001500037">
    <property type="component" value="Unassembled WGS sequence"/>
</dbReference>
<evidence type="ECO:0000256" key="3">
    <source>
        <dbReference type="ARBA" id="ARBA00022801"/>
    </source>
</evidence>
<accession>A0ABN1WWJ6</accession>
<dbReference type="PANTHER" id="PTHR43248">
    <property type="entry name" value="2-SUCCINYL-6-HYDROXY-2,4-CYCLOHEXADIENE-1-CARBOXYLATE SYNTHASE"/>
    <property type="match status" value="1"/>
</dbReference>
<sequence length="551" mass="56689">MRPVQPVDLLRTVSALTVAGLLLSGCTGGRSAAPAPRSPISADGGSSAGPASGSASSASSAASAPAAGSAAVTPLQPLPEATPADLAPYYAQQLTWQSCDQGFECTTFKVPTDYDHPSAGQLSLAAARQRADGAPGAAHLGSLLLNPGGPGGSAVEYVESVAAGYNPAVRAAYDLVGFDPRGVGRSSPVSCLSGDRMDAYAAVDSTPDTPAEVDQLVAADKEFAAGCAQHSGAVLGHVSTVEAARDMDVLRALLGDPKLAYVGKSYGTMLGATYAGLFPGKVGRLVLDGAMDPSLDALTGNRTQAGGFETAWNAFAKDCVSRSDCPVGSSEQEAGHQLDALFASLDAKPLPGDGPRQLTEAQATTGVIQAMYAEFLWPQLRSALQAAKDGDGGPLLRLSDSYYERSGDGSYPNLMFANMAVNCLDLPAPFATPDDVARVVPDFQQASAHFGRDMAWMALACTYWPVRPTGAAHTIRAAGSAPIVVVGTTRDPATPYAWAQSLAGQLEAGRLLTYDGDGHTAYGRHNDCVDSAVNHYLLEGQPPAQGLRCSK</sequence>
<organism evidence="6 7">
    <name type="scientific">Kitasatospora nipponensis</name>
    <dbReference type="NCBI Taxonomy" id="258049"/>
    <lineage>
        <taxon>Bacteria</taxon>
        <taxon>Bacillati</taxon>
        <taxon>Actinomycetota</taxon>
        <taxon>Actinomycetes</taxon>
        <taxon>Kitasatosporales</taxon>
        <taxon>Streptomycetaceae</taxon>
        <taxon>Kitasatospora</taxon>
    </lineage>
</organism>
<feature type="region of interest" description="Disordered" evidence="4">
    <location>
        <begin position="29"/>
        <end position="60"/>
    </location>
</feature>
<evidence type="ECO:0000313" key="6">
    <source>
        <dbReference type="EMBL" id="GAA1269652.1"/>
    </source>
</evidence>
<name>A0ABN1WWJ6_9ACTN</name>
<dbReference type="SUPFAM" id="SSF53474">
    <property type="entry name" value="alpha/beta-Hydrolases"/>
    <property type="match status" value="1"/>
</dbReference>
<keyword evidence="2" id="KW-0732">Signal</keyword>
<comment type="caution">
    <text evidence="6">The sequence shown here is derived from an EMBL/GenBank/DDBJ whole genome shotgun (WGS) entry which is preliminary data.</text>
</comment>
<keyword evidence="7" id="KW-1185">Reference proteome</keyword>
<evidence type="ECO:0000256" key="1">
    <source>
        <dbReference type="ARBA" id="ARBA00010088"/>
    </source>
</evidence>
<feature type="domain" description="Peptidase S33 tripeptidyl aminopeptidase-like C-terminal" evidence="5">
    <location>
        <begin position="450"/>
        <end position="549"/>
    </location>
</feature>
<evidence type="ECO:0000256" key="2">
    <source>
        <dbReference type="ARBA" id="ARBA00022729"/>
    </source>
</evidence>
<protein>
    <submittedName>
        <fullName evidence="6">Alpha/beta hydrolase</fullName>
    </submittedName>
</protein>
<dbReference type="Gene3D" id="3.40.50.1820">
    <property type="entry name" value="alpha/beta hydrolase"/>
    <property type="match status" value="1"/>
</dbReference>